<accession>A0A0F9DVI5</accession>
<sequence>MTMIKRLCVYCGSNYGSRPEYNQAARELARVMVNKNIGLVYGGASIGVMGEIADAFLKEGGEVIGVIPKELLVREAAHTGITELREVNTMHDRKAMMAELSDGFIALPGGLGTIEEFFEIWTWAQLGMHQKPCGLLNAGQYYDKLIEFIDHAVSERFIKEVYRSMVFVEDQPHILLQKFESYEAPEVARWIDQKGI</sequence>
<dbReference type="Gene3D" id="3.40.50.450">
    <property type="match status" value="1"/>
</dbReference>
<dbReference type="PANTHER" id="PTHR31223">
    <property type="entry name" value="LOG FAMILY PROTEIN YJL055W"/>
    <property type="match status" value="1"/>
</dbReference>
<dbReference type="InterPro" id="IPR005269">
    <property type="entry name" value="LOG"/>
</dbReference>
<evidence type="ECO:0008006" key="2">
    <source>
        <dbReference type="Google" id="ProtNLM"/>
    </source>
</evidence>
<dbReference type="GO" id="GO:0005829">
    <property type="term" value="C:cytosol"/>
    <property type="evidence" value="ECO:0007669"/>
    <property type="project" value="TreeGrafter"/>
</dbReference>
<reference evidence="1" key="1">
    <citation type="journal article" date="2015" name="Nature">
        <title>Complex archaea that bridge the gap between prokaryotes and eukaryotes.</title>
        <authorList>
            <person name="Spang A."/>
            <person name="Saw J.H."/>
            <person name="Jorgensen S.L."/>
            <person name="Zaremba-Niedzwiedzka K."/>
            <person name="Martijn J."/>
            <person name="Lind A.E."/>
            <person name="van Eijk R."/>
            <person name="Schleper C."/>
            <person name="Guy L."/>
            <person name="Ettema T.J."/>
        </authorList>
    </citation>
    <scope>NUCLEOTIDE SEQUENCE</scope>
</reference>
<comment type="caution">
    <text evidence="1">The sequence shown here is derived from an EMBL/GenBank/DDBJ whole genome shotgun (WGS) entry which is preliminary data.</text>
</comment>
<dbReference type="NCBIfam" id="TIGR00730">
    <property type="entry name" value="Rossman fold protein, TIGR00730 family"/>
    <property type="match status" value="1"/>
</dbReference>
<protein>
    <recommendedName>
        <fullName evidence="2">Cytokinin riboside 5'-monophosphate phosphoribohydrolase</fullName>
    </recommendedName>
</protein>
<dbReference type="SUPFAM" id="SSF102405">
    <property type="entry name" value="MCP/YpsA-like"/>
    <property type="match status" value="1"/>
</dbReference>
<organism evidence="1">
    <name type="scientific">marine sediment metagenome</name>
    <dbReference type="NCBI Taxonomy" id="412755"/>
    <lineage>
        <taxon>unclassified sequences</taxon>
        <taxon>metagenomes</taxon>
        <taxon>ecological metagenomes</taxon>
    </lineage>
</organism>
<dbReference type="AlphaFoldDB" id="A0A0F9DVI5"/>
<proteinExistence type="predicted"/>
<name>A0A0F9DVI5_9ZZZZ</name>
<dbReference type="GO" id="GO:0016799">
    <property type="term" value="F:hydrolase activity, hydrolyzing N-glycosyl compounds"/>
    <property type="evidence" value="ECO:0007669"/>
    <property type="project" value="TreeGrafter"/>
</dbReference>
<dbReference type="Pfam" id="PF03641">
    <property type="entry name" value="Lysine_decarbox"/>
    <property type="match status" value="1"/>
</dbReference>
<dbReference type="EMBL" id="LAZR01027432">
    <property type="protein sequence ID" value="KKL65749.1"/>
    <property type="molecule type" value="Genomic_DNA"/>
</dbReference>
<dbReference type="PANTHER" id="PTHR31223:SF70">
    <property type="entry name" value="LOG FAMILY PROTEIN YJL055W"/>
    <property type="match status" value="1"/>
</dbReference>
<gene>
    <name evidence="1" type="ORF">LCGC14_2151880</name>
</gene>
<dbReference type="InterPro" id="IPR031100">
    <property type="entry name" value="LOG_fam"/>
</dbReference>
<evidence type="ECO:0000313" key="1">
    <source>
        <dbReference type="EMBL" id="KKL65749.1"/>
    </source>
</evidence>
<dbReference type="GO" id="GO:0009691">
    <property type="term" value="P:cytokinin biosynthetic process"/>
    <property type="evidence" value="ECO:0007669"/>
    <property type="project" value="InterPro"/>
</dbReference>